<dbReference type="Proteomes" id="UP000805193">
    <property type="component" value="Unassembled WGS sequence"/>
</dbReference>
<organism evidence="1 2">
    <name type="scientific">Ixodes persulcatus</name>
    <name type="common">Taiga tick</name>
    <dbReference type="NCBI Taxonomy" id="34615"/>
    <lineage>
        <taxon>Eukaryota</taxon>
        <taxon>Metazoa</taxon>
        <taxon>Ecdysozoa</taxon>
        <taxon>Arthropoda</taxon>
        <taxon>Chelicerata</taxon>
        <taxon>Arachnida</taxon>
        <taxon>Acari</taxon>
        <taxon>Parasitiformes</taxon>
        <taxon>Ixodida</taxon>
        <taxon>Ixodoidea</taxon>
        <taxon>Ixodidae</taxon>
        <taxon>Ixodinae</taxon>
        <taxon>Ixodes</taxon>
    </lineage>
</organism>
<proteinExistence type="predicted"/>
<feature type="non-terminal residue" evidence="1">
    <location>
        <position position="1"/>
    </location>
</feature>
<evidence type="ECO:0000313" key="2">
    <source>
        <dbReference type="Proteomes" id="UP000805193"/>
    </source>
</evidence>
<sequence>DRPAPENASFTMNQLFEALTAAKTNLEPGPDQVTIAELRNVPKEQLEELLQSYNDIWESGEIPAELKRSTVIPITKTGKPFKTLQNIKPTSLTWKLSKILEKIVKMLLS</sequence>
<protein>
    <submittedName>
        <fullName evidence="1">Uncharacterized protein</fullName>
    </submittedName>
</protein>
<keyword evidence="2" id="KW-1185">Reference proteome</keyword>
<gene>
    <name evidence="1" type="ORF">HPB47_000450</name>
</gene>
<dbReference type="EMBL" id="JABSTQ010010056">
    <property type="protein sequence ID" value="KAG0423781.1"/>
    <property type="molecule type" value="Genomic_DNA"/>
</dbReference>
<name>A0AC60PRN9_IXOPE</name>
<accession>A0AC60PRN9</accession>
<comment type="caution">
    <text evidence="1">The sequence shown here is derived from an EMBL/GenBank/DDBJ whole genome shotgun (WGS) entry which is preliminary data.</text>
</comment>
<evidence type="ECO:0000313" key="1">
    <source>
        <dbReference type="EMBL" id="KAG0423781.1"/>
    </source>
</evidence>
<reference evidence="1 2" key="1">
    <citation type="journal article" date="2020" name="Cell">
        <title>Large-Scale Comparative Analyses of Tick Genomes Elucidate Their Genetic Diversity and Vector Capacities.</title>
        <authorList>
            <consortium name="Tick Genome and Microbiome Consortium (TIGMIC)"/>
            <person name="Jia N."/>
            <person name="Wang J."/>
            <person name="Shi W."/>
            <person name="Du L."/>
            <person name="Sun Y."/>
            <person name="Zhan W."/>
            <person name="Jiang J.F."/>
            <person name="Wang Q."/>
            <person name="Zhang B."/>
            <person name="Ji P."/>
            <person name="Bell-Sakyi L."/>
            <person name="Cui X.M."/>
            <person name="Yuan T.T."/>
            <person name="Jiang B.G."/>
            <person name="Yang W.F."/>
            <person name="Lam T.T."/>
            <person name="Chang Q.C."/>
            <person name="Ding S.J."/>
            <person name="Wang X.J."/>
            <person name="Zhu J.G."/>
            <person name="Ruan X.D."/>
            <person name="Zhao L."/>
            <person name="Wei J.T."/>
            <person name="Ye R.Z."/>
            <person name="Que T.C."/>
            <person name="Du C.H."/>
            <person name="Zhou Y.H."/>
            <person name="Cheng J.X."/>
            <person name="Dai P.F."/>
            <person name="Guo W.B."/>
            <person name="Han X.H."/>
            <person name="Huang E.J."/>
            <person name="Li L.F."/>
            <person name="Wei W."/>
            <person name="Gao Y.C."/>
            <person name="Liu J.Z."/>
            <person name="Shao H.Z."/>
            <person name="Wang X."/>
            <person name="Wang C.C."/>
            <person name="Yang T.C."/>
            <person name="Huo Q.B."/>
            <person name="Li W."/>
            <person name="Chen H.Y."/>
            <person name="Chen S.E."/>
            <person name="Zhou L.G."/>
            <person name="Ni X.B."/>
            <person name="Tian J.H."/>
            <person name="Sheng Y."/>
            <person name="Liu T."/>
            <person name="Pan Y.S."/>
            <person name="Xia L.Y."/>
            <person name="Li J."/>
            <person name="Zhao F."/>
            <person name="Cao W.C."/>
        </authorList>
    </citation>
    <scope>NUCLEOTIDE SEQUENCE [LARGE SCALE GENOMIC DNA]</scope>
    <source>
        <strain evidence="1">Iper-2018</strain>
    </source>
</reference>